<evidence type="ECO:0000256" key="4">
    <source>
        <dbReference type="ARBA" id="ARBA00023136"/>
    </source>
</evidence>
<feature type="transmembrane region" description="Helical" evidence="5">
    <location>
        <begin position="404"/>
        <end position="423"/>
    </location>
</feature>
<dbReference type="InterPro" id="IPR036259">
    <property type="entry name" value="MFS_trans_sf"/>
</dbReference>
<feature type="transmembrane region" description="Helical" evidence="5">
    <location>
        <begin position="371"/>
        <end position="392"/>
    </location>
</feature>
<comment type="subcellular location">
    <subcellularLocation>
        <location evidence="1">Membrane</location>
        <topology evidence="1">Multi-pass membrane protein</topology>
    </subcellularLocation>
</comment>
<dbReference type="SUPFAM" id="SSF103473">
    <property type="entry name" value="MFS general substrate transporter"/>
    <property type="match status" value="1"/>
</dbReference>
<dbReference type="GO" id="GO:0022857">
    <property type="term" value="F:transmembrane transporter activity"/>
    <property type="evidence" value="ECO:0007669"/>
    <property type="project" value="InterPro"/>
</dbReference>
<feature type="non-terminal residue" evidence="7">
    <location>
        <position position="432"/>
    </location>
</feature>
<dbReference type="EMBL" id="OC920272">
    <property type="protein sequence ID" value="CAD7652357.1"/>
    <property type="molecule type" value="Genomic_DNA"/>
</dbReference>
<dbReference type="EMBL" id="CAJPVJ010005447">
    <property type="protein sequence ID" value="CAG2169544.1"/>
    <property type="molecule type" value="Genomic_DNA"/>
</dbReference>
<dbReference type="GO" id="GO:0016020">
    <property type="term" value="C:membrane"/>
    <property type="evidence" value="ECO:0007669"/>
    <property type="project" value="UniProtKB-SubCell"/>
</dbReference>
<feature type="transmembrane region" description="Helical" evidence="5">
    <location>
        <begin position="178"/>
        <end position="203"/>
    </location>
</feature>
<evidence type="ECO:0000256" key="2">
    <source>
        <dbReference type="ARBA" id="ARBA00022692"/>
    </source>
</evidence>
<sequence>MNQLVQDKICLFKYKLNSTYCTDLSTMEDDYLHKKSDILADGTTYTMYYTIILTIPSVIATLFIGSWTDTYLKAKKILLIGGAIGCVLEMLVFILNDVMFDSTYYCVLLSIAPTLVTAGLLGQLSAIWSYIASTTPSHMRAIRMTMTEIVIGTGQPLGTYVAGLILNTDPWIKGKGQLHNYSASFALGGMCFIVALIFAIFFIDEKRDIKDWEKRFNAESDPEKDSIVSVDDRVHQKLKKFSDHKHIHPMKLLFNINNVKEMWRTCSKKRDKSVRRQIWLLFLADAIYLLEHVGPIIFMFQFSQKVYEWDSATYSNGSTIEKISQTVATMIFGAILLKVIKVNDMTLTMVGLGSYFSLNLIRGVVLSADGFYYSLIPGSLGGLAAVGIRSHFSKIIKPHELGKVFSSLACIETITPLFAAGLINNKVMVKEL</sequence>
<protein>
    <recommendedName>
        <fullName evidence="6">Major facilitator superfamily (MFS) profile domain-containing protein</fullName>
    </recommendedName>
</protein>
<proteinExistence type="predicted"/>
<evidence type="ECO:0000313" key="7">
    <source>
        <dbReference type="EMBL" id="CAD7652357.1"/>
    </source>
</evidence>
<dbReference type="Gene3D" id="1.20.1250.20">
    <property type="entry name" value="MFS general substrate transporter like domains"/>
    <property type="match status" value="1"/>
</dbReference>
<feature type="transmembrane region" description="Helical" evidence="5">
    <location>
        <begin position="347"/>
        <end position="365"/>
    </location>
</feature>
<feature type="transmembrane region" description="Helical" evidence="5">
    <location>
        <begin position="278"/>
        <end position="303"/>
    </location>
</feature>
<dbReference type="PANTHER" id="PTHR23507:SF1">
    <property type="entry name" value="FI18259P1-RELATED"/>
    <property type="match status" value="1"/>
</dbReference>
<accession>A0A7R9M4P5</accession>
<feature type="transmembrane region" description="Helical" evidence="5">
    <location>
        <begin position="323"/>
        <end position="340"/>
    </location>
</feature>
<dbReference type="InterPro" id="IPR020846">
    <property type="entry name" value="MFS_dom"/>
</dbReference>
<keyword evidence="4 5" id="KW-0472">Membrane</keyword>
<evidence type="ECO:0000256" key="5">
    <source>
        <dbReference type="SAM" id="Phobius"/>
    </source>
</evidence>
<keyword evidence="2 5" id="KW-0812">Transmembrane</keyword>
<evidence type="ECO:0000256" key="1">
    <source>
        <dbReference type="ARBA" id="ARBA00004141"/>
    </source>
</evidence>
<evidence type="ECO:0000313" key="8">
    <source>
        <dbReference type="Proteomes" id="UP000728032"/>
    </source>
</evidence>
<dbReference type="PANTHER" id="PTHR23507">
    <property type="entry name" value="ZGC:174356"/>
    <property type="match status" value="1"/>
</dbReference>
<dbReference type="AlphaFoldDB" id="A0A7R9M4P5"/>
<keyword evidence="3 5" id="KW-1133">Transmembrane helix</keyword>
<dbReference type="OrthoDB" id="6431684at2759"/>
<feature type="transmembrane region" description="Helical" evidence="5">
    <location>
        <begin position="149"/>
        <end position="166"/>
    </location>
</feature>
<feature type="transmembrane region" description="Helical" evidence="5">
    <location>
        <begin position="46"/>
        <end position="65"/>
    </location>
</feature>
<feature type="domain" description="Major facilitator superfamily (MFS) profile" evidence="6">
    <location>
        <begin position="1"/>
        <end position="207"/>
    </location>
</feature>
<feature type="transmembrane region" description="Helical" evidence="5">
    <location>
        <begin position="77"/>
        <end position="96"/>
    </location>
</feature>
<dbReference type="Proteomes" id="UP000728032">
    <property type="component" value="Unassembled WGS sequence"/>
</dbReference>
<dbReference type="PROSITE" id="PS50850">
    <property type="entry name" value="MFS"/>
    <property type="match status" value="1"/>
</dbReference>
<gene>
    <name evidence="7" type="ORF">ONB1V03_LOCUS9020</name>
</gene>
<evidence type="ECO:0000256" key="3">
    <source>
        <dbReference type="ARBA" id="ARBA00022989"/>
    </source>
</evidence>
<name>A0A7R9M4P5_9ACAR</name>
<keyword evidence="8" id="KW-1185">Reference proteome</keyword>
<reference evidence="7" key="1">
    <citation type="submission" date="2020-11" db="EMBL/GenBank/DDBJ databases">
        <authorList>
            <person name="Tran Van P."/>
        </authorList>
    </citation>
    <scope>NUCLEOTIDE SEQUENCE</scope>
</reference>
<feature type="transmembrane region" description="Helical" evidence="5">
    <location>
        <begin position="102"/>
        <end position="128"/>
    </location>
</feature>
<organism evidence="7">
    <name type="scientific">Oppiella nova</name>
    <dbReference type="NCBI Taxonomy" id="334625"/>
    <lineage>
        <taxon>Eukaryota</taxon>
        <taxon>Metazoa</taxon>
        <taxon>Ecdysozoa</taxon>
        <taxon>Arthropoda</taxon>
        <taxon>Chelicerata</taxon>
        <taxon>Arachnida</taxon>
        <taxon>Acari</taxon>
        <taxon>Acariformes</taxon>
        <taxon>Sarcoptiformes</taxon>
        <taxon>Oribatida</taxon>
        <taxon>Brachypylina</taxon>
        <taxon>Oppioidea</taxon>
        <taxon>Oppiidae</taxon>
        <taxon>Oppiella</taxon>
    </lineage>
</organism>
<evidence type="ECO:0000259" key="6">
    <source>
        <dbReference type="PROSITE" id="PS50850"/>
    </source>
</evidence>